<name>A0A9N9MQA2_9CUCU</name>
<keyword evidence="2" id="KW-1185">Reference proteome</keyword>
<organism evidence="1 2">
    <name type="scientific">Ceutorhynchus assimilis</name>
    <name type="common">cabbage seed weevil</name>
    <dbReference type="NCBI Taxonomy" id="467358"/>
    <lineage>
        <taxon>Eukaryota</taxon>
        <taxon>Metazoa</taxon>
        <taxon>Ecdysozoa</taxon>
        <taxon>Arthropoda</taxon>
        <taxon>Hexapoda</taxon>
        <taxon>Insecta</taxon>
        <taxon>Pterygota</taxon>
        <taxon>Neoptera</taxon>
        <taxon>Endopterygota</taxon>
        <taxon>Coleoptera</taxon>
        <taxon>Polyphaga</taxon>
        <taxon>Cucujiformia</taxon>
        <taxon>Curculionidae</taxon>
        <taxon>Ceutorhynchinae</taxon>
        <taxon>Ceutorhynchus</taxon>
    </lineage>
</organism>
<dbReference type="Proteomes" id="UP001152799">
    <property type="component" value="Chromosome 4"/>
</dbReference>
<dbReference type="EMBL" id="OU892280">
    <property type="protein sequence ID" value="CAG9768402.1"/>
    <property type="molecule type" value="Genomic_DNA"/>
</dbReference>
<dbReference type="AlphaFoldDB" id="A0A9N9MQA2"/>
<gene>
    <name evidence="1" type="ORF">CEUTPL_LOCUS8940</name>
</gene>
<sequence length="103" mass="12892">MTSCSSKRQKYSKDFLFCYWRTYNNNPKRIATFETPDQLLNLFESQEKVIDYPELYEECMRKVDSFQDIYYTYNEIIEEYNTWLDFKSKYAFNYYHYYLCLKN</sequence>
<reference evidence="1" key="1">
    <citation type="submission" date="2022-01" db="EMBL/GenBank/DDBJ databases">
        <authorList>
            <person name="King R."/>
        </authorList>
    </citation>
    <scope>NUCLEOTIDE SEQUENCE</scope>
</reference>
<protein>
    <submittedName>
        <fullName evidence="1">Uncharacterized protein</fullName>
    </submittedName>
</protein>
<accession>A0A9N9MQA2</accession>
<evidence type="ECO:0000313" key="1">
    <source>
        <dbReference type="EMBL" id="CAG9768402.1"/>
    </source>
</evidence>
<proteinExistence type="predicted"/>
<evidence type="ECO:0000313" key="2">
    <source>
        <dbReference type="Proteomes" id="UP001152799"/>
    </source>
</evidence>